<dbReference type="PROSITE" id="PS51164">
    <property type="entry name" value="CBM1_2"/>
    <property type="match status" value="1"/>
</dbReference>
<feature type="chain" id="PRO_5007292769" description="lytic cellulose monooxygenase (C4-dehydrogenating)" evidence="17">
    <location>
        <begin position="21"/>
        <end position="345"/>
    </location>
</feature>
<dbReference type="Pfam" id="PF03443">
    <property type="entry name" value="AA9"/>
    <property type="match status" value="1"/>
</dbReference>
<evidence type="ECO:0000256" key="1">
    <source>
        <dbReference type="ARBA" id="ARBA00001973"/>
    </source>
</evidence>
<dbReference type="EC" id="1.14.99.56" evidence="15"/>
<comment type="similarity">
    <text evidence="13">Belongs to the polysaccharide monooxygenase AA9 family.</text>
</comment>
<dbReference type="EMBL" id="KQ964276">
    <property type="protein sequence ID" value="KXJ85685.1"/>
    <property type="molecule type" value="Genomic_DNA"/>
</dbReference>
<keyword evidence="3" id="KW-0964">Secreted</keyword>
<accession>A0A136IL91</accession>
<evidence type="ECO:0000256" key="6">
    <source>
        <dbReference type="ARBA" id="ARBA00023001"/>
    </source>
</evidence>
<gene>
    <name evidence="19" type="ORF">Micbo1qcDRAFT_127571</name>
</gene>
<keyword evidence="8" id="KW-0186">Copper</keyword>
<dbReference type="InterPro" id="IPR000254">
    <property type="entry name" value="CBD"/>
</dbReference>
<keyword evidence="5 17" id="KW-0732">Signal</keyword>
<dbReference type="GO" id="GO:0030245">
    <property type="term" value="P:cellulose catabolic process"/>
    <property type="evidence" value="ECO:0007669"/>
    <property type="project" value="UniProtKB-KW"/>
</dbReference>
<keyword evidence="6" id="KW-0136">Cellulose degradation</keyword>
<keyword evidence="10" id="KW-1015">Disulfide bond</keyword>
<dbReference type="AlphaFoldDB" id="A0A136IL91"/>
<dbReference type="Gene3D" id="2.70.50.70">
    <property type="match status" value="1"/>
</dbReference>
<feature type="region of interest" description="Disordered" evidence="16">
    <location>
        <begin position="275"/>
        <end position="304"/>
    </location>
</feature>
<keyword evidence="4" id="KW-0479">Metal-binding</keyword>
<dbReference type="InParanoid" id="A0A136IL91"/>
<evidence type="ECO:0000313" key="19">
    <source>
        <dbReference type="EMBL" id="KXJ85685.1"/>
    </source>
</evidence>
<evidence type="ECO:0000256" key="12">
    <source>
        <dbReference type="ARBA" id="ARBA00023326"/>
    </source>
</evidence>
<evidence type="ECO:0000256" key="5">
    <source>
        <dbReference type="ARBA" id="ARBA00022729"/>
    </source>
</evidence>
<dbReference type="STRING" id="196109.A0A136IL91"/>
<reference evidence="20" key="1">
    <citation type="submission" date="2016-02" db="EMBL/GenBank/DDBJ databases">
        <title>Draft genome sequence of Microdochium bolleyi, a fungal endophyte of beachgrass.</title>
        <authorList>
            <consortium name="DOE Joint Genome Institute"/>
            <person name="David A.S."/>
            <person name="May G."/>
            <person name="Haridas S."/>
            <person name="Lim J."/>
            <person name="Wang M."/>
            <person name="Labutti K."/>
            <person name="Lipzen A."/>
            <person name="Barry K."/>
            <person name="Grigoriev I.V."/>
        </authorList>
    </citation>
    <scope>NUCLEOTIDE SEQUENCE [LARGE SCALE GENOMIC DNA]</scope>
    <source>
        <strain evidence="20">J235TASD1</strain>
    </source>
</reference>
<dbReference type="InterPro" id="IPR005103">
    <property type="entry name" value="AA9_LPMO"/>
</dbReference>
<dbReference type="GO" id="GO:0005576">
    <property type="term" value="C:extracellular region"/>
    <property type="evidence" value="ECO:0007669"/>
    <property type="project" value="UniProtKB-SubCell"/>
</dbReference>
<comment type="subcellular location">
    <subcellularLocation>
        <location evidence="2">Secreted</location>
    </subcellularLocation>
</comment>
<keyword evidence="9" id="KW-0503">Monooxygenase</keyword>
<dbReference type="Proteomes" id="UP000070501">
    <property type="component" value="Unassembled WGS sequence"/>
</dbReference>
<feature type="signal peptide" evidence="17">
    <location>
        <begin position="1"/>
        <end position="20"/>
    </location>
</feature>
<keyword evidence="12" id="KW-0624">Polysaccharide degradation</keyword>
<keyword evidence="19" id="KW-0378">Hydrolase</keyword>
<dbReference type="InterPro" id="IPR035971">
    <property type="entry name" value="CBD_sf"/>
</dbReference>
<evidence type="ECO:0000256" key="2">
    <source>
        <dbReference type="ARBA" id="ARBA00004613"/>
    </source>
</evidence>
<dbReference type="GO" id="GO:0016787">
    <property type="term" value="F:hydrolase activity"/>
    <property type="evidence" value="ECO:0007669"/>
    <property type="project" value="UniProtKB-KW"/>
</dbReference>
<evidence type="ECO:0000256" key="7">
    <source>
        <dbReference type="ARBA" id="ARBA00023002"/>
    </source>
</evidence>
<evidence type="ECO:0000256" key="10">
    <source>
        <dbReference type="ARBA" id="ARBA00023157"/>
    </source>
</evidence>
<comment type="cofactor">
    <cofactor evidence="1">
        <name>Cu(2+)</name>
        <dbReference type="ChEBI" id="CHEBI:29036"/>
    </cofactor>
</comment>
<dbReference type="InterPro" id="IPR049892">
    <property type="entry name" value="AA9"/>
</dbReference>
<protein>
    <recommendedName>
        <fullName evidence="15">lytic cellulose monooxygenase (C4-dehydrogenating)</fullName>
        <ecNumber evidence="15">1.14.99.56</ecNumber>
    </recommendedName>
</protein>
<evidence type="ECO:0000256" key="16">
    <source>
        <dbReference type="SAM" id="MobiDB-lite"/>
    </source>
</evidence>
<evidence type="ECO:0000256" key="3">
    <source>
        <dbReference type="ARBA" id="ARBA00022525"/>
    </source>
</evidence>
<feature type="domain" description="CBM1" evidence="18">
    <location>
        <begin position="309"/>
        <end position="344"/>
    </location>
</feature>
<dbReference type="PANTHER" id="PTHR33353">
    <property type="entry name" value="PUTATIVE (AFU_ORTHOLOGUE AFUA_1G12560)-RELATED"/>
    <property type="match status" value="1"/>
</dbReference>
<name>A0A136IL91_9PEZI</name>
<dbReference type="CDD" id="cd21175">
    <property type="entry name" value="LPMO_AA9"/>
    <property type="match status" value="1"/>
</dbReference>
<dbReference type="SMART" id="SM00236">
    <property type="entry name" value="fCBD"/>
    <property type="match status" value="1"/>
</dbReference>
<dbReference type="PANTHER" id="PTHR33353:SF9">
    <property type="entry name" value="ENDOGLUCANASE II"/>
    <property type="match status" value="1"/>
</dbReference>
<evidence type="ECO:0000256" key="8">
    <source>
        <dbReference type="ARBA" id="ARBA00023008"/>
    </source>
</evidence>
<keyword evidence="20" id="KW-1185">Reference proteome</keyword>
<dbReference type="OrthoDB" id="3238762at2759"/>
<sequence>MKAATIRALGFALGATQVAAHATFQNLWVNGVDYISAPFTPHGAQCARLPGSNSPVTNVASNDIRCNSPNASVAKKCPVPAGATVTVEMHQQNGDRSCANEAIGGAHYGPVQVYMSSVSDASRADGSSPWFKIFADTWAKNSAGGSGDDDFWGTKDLNKCCGLMNVKIPADIAPGDYLLRAEALALHTAGSAGGAQFYMTCYQITVSGSGSAKPAGVSLPGAYSASDPGILVNIHAKLSSYTAPGPAVYSGGSTKVAGSACSGCEGTCKPGSGPSGTAGGGSTPTSTAGNGNGGGGSSTTGGGSQPTGCTVPLWGQCGGNGYTGCTVCASGTCKKNGDFYSQCTP</sequence>
<dbReference type="GO" id="GO:0004497">
    <property type="term" value="F:monooxygenase activity"/>
    <property type="evidence" value="ECO:0007669"/>
    <property type="project" value="UniProtKB-KW"/>
</dbReference>
<dbReference type="GO" id="GO:0030248">
    <property type="term" value="F:cellulose binding"/>
    <property type="evidence" value="ECO:0007669"/>
    <property type="project" value="InterPro"/>
</dbReference>
<evidence type="ECO:0000256" key="13">
    <source>
        <dbReference type="ARBA" id="ARBA00044502"/>
    </source>
</evidence>
<dbReference type="PROSITE" id="PS00562">
    <property type="entry name" value="CBM1_1"/>
    <property type="match status" value="1"/>
</dbReference>
<evidence type="ECO:0000256" key="14">
    <source>
        <dbReference type="ARBA" id="ARBA00045077"/>
    </source>
</evidence>
<keyword evidence="11" id="KW-0119">Carbohydrate metabolism</keyword>
<proteinExistence type="inferred from homology"/>
<keyword evidence="7" id="KW-0560">Oxidoreductase</keyword>
<dbReference type="SUPFAM" id="SSF57180">
    <property type="entry name" value="Cellulose-binding domain"/>
    <property type="match status" value="1"/>
</dbReference>
<evidence type="ECO:0000256" key="11">
    <source>
        <dbReference type="ARBA" id="ARBA00023277"/>
    </source>
</evidence>
<evidence type="ECO:0000256" key="15">
    <source>
        <dbReference type="ARBA" id="ARBA00047174"/>
    </source>
</evidence>
<evidence type="ECO:0000256" key="4">
    <source>
        <dbReference type="ARBA" id="ARBA00022723"/>
    </source>
</evidence>
<organism evidence="19 20">
    <name type="scientific">Microdochium bolleyi</name>
    <dbReference type="NCBI Taxonomy" id="196109"/>
    <lineage>
        <taxon>Eukaryota</taxon>
        <taxon>Fungi</taxon>
        <taxon>Dikarya</taxon>
        <taxon>Ascomycota</taxon>
        <taxon>Pezizomycotina</taxon>
        <taxon>Sordariomycetes</taxon>
        <taxon>Xylariomycetidae</taxon>
        <taxon>Xylariales</taxon>
        <taxon>Microdochiaceae</taxon>
        <taxon>Microdochium</taxon>
    </lineage>
</organism>
<evidence type="ECO:0000259" key="18">
    <source>
        <dbReference type="PROSITE" id="PS51164"/>
    </source>
</evidence>
<dbReference type="Pfam" id="PF00734">
    <property type="entry name" value="CBM_1"/>
    <property type="match status" value="1"/>
</dbReference>
<evidence type="ECO:0000256" key="9">
    <source>
        <dbReference type="ARBA" id="ARBA00023033"/>
    </source>
</evidence>
<comment type="catalytic activity">
    <reaction evidence="14">
        <text>[(1-&gt;4)-beta-D-glucosyl]n+m + reduced acceptor + O2 = 4-dehydro-beta-D-glucosyl-[(1-&gt;4)-beta-D-glucosyl]n-1 + [(1-&gt;4)-beta-D-glucosyl]m + acceptor + H2O.</text>
        <dbReference type="EC" id="1.14.99.56"/>
    </reaction>
</comment>
<feature type="compositionally biased region" description="Gly residues" evidence="16">
    <location>
        <begin position="290"/>
        <end position="304"/>
    </location>
</feature>
<evidence type="ECO:0000256" key="17">
    <source>
        <dbReference type="SAM" id="SignalP"/>
    </source>
</evidence>
<evidence type="ECO:0000313" key="20">
    <source>
        <dbReference type="Proteomes" id="UP000070501"/>
    </source>
</evidence>
<dbReference type="GO" id="GO:0046872">
    <property type="term" value="F:metal ion binding"/>
    <property type="evidence" value="ECO:0007669"/>
    <property type="project" value="UniProtKB-KW"/>
</dbReference>